<keyword evidence="5 8" id="KW-0812">Transmembrane</keyword>
<evidence type="ECO:0008006" key="11">
    <source>
        <dbReference type="Google" id="ProtNLM"/>
    </source>
</evidence>
<name>A0A7U6GIH8_9GAMM</name>
<feature type="transmembrane region" description="Helical" evidence="8">
    <location>
        <begin position="469"/>
        <end position="487"/>
    </location>
</feature>
<evidence type="ECO:0000256" key="8">
    <source>
        <dbReference type="SAM" id="Phobius"/>
    </source>
</evidence>
<feature type="transmembrane region" description="Helical" evidence="8">
    <location>
        <begin position="294"/>
        <end position="311"/>
    </location>
</feature>
<comment type="subcellular location">
    <subcellularLocation>
        <location evidence="1">Cell membrane</location>
        <topology evidence="1">Multi-pass membrane protein</topology>
    </subcellularLocation>
</comment>
<dbReference type="KEGG" id="tbn:TBH_C1345"/>
<feature type="transmembrane region" description="Helical" evidence="8">
    <location>
        <begin position="368"/>
        <end position="389"/>
    </location>
</feature>
<proteinExistence type="predicted"/>
<feature type="transmembrane region" description="Helical" evidence="8">
    <location>
        <begin position="171"/>
        <end position="188"/>
    </location>
</feature>
<evidence type="ECO:0000256" key="7">
    <source>
        <dbReference type="ARBA" id="ARBA00023136"/>
    </source>
</evidence>
<feature type="transmembrane region" description="Helical" evidence="8">
    <location>
        <begin position="493"/>
        <end position="511"/>
    </location>
</feature>
<evidence type="ECO:0000256" key="2">
    <source>
        <dbReference type="ARBA" id="ARBA00022475"/>
    </source>
</evidence>
<dbReference type="PANTHER" id="PTHR33908:SF11">
    <property type="entry name" value="MEMBRANE PROTEIN"/>
    <property type="match status" value="1"/>
</dbReference>
<reference evidence="9 10" key="1">
    <citation type="journal article" date="2014" name="PLoS ONE">
        <title>Physiological and genomic features of a novel sulfur-oxidizing gammaproteobacterium belonging to a previously uncultivated symbiotic lineage isolated from a hydrothermal vent.</title>
        <authorList>
            <person name="Nunoura T."/>
            <person name="Takaki Y."/>
            <person name="Kazama H."/>
            <person name="Kakuta J."/>
            <person name="Shimamura S."/>
            <person name="Makita H."/>
            <person name="Hirai M."/>
            <person name="Miyazaki M."/>
            <person name="Takai K."/>
        </authorList>
    </citation>
    <scope>NUCLEOTIDE SEQUENCE [LARGE SCALE GENOMIC DNA]</scope>
    <source>
        <strain evidence="9 10">Hiromi1</strain>
    </source>
</reference>
<evidence type="ECO:0000256" key="5">
    <source>
        <dbReference type="ARBA" id="ARBA00022692"/>
    </source>
</evidence>
<evidence type="ECO:0000256" key="6">
    <source>
        <dbReference type="ARBA" id="ARBA00022989"/>
    </source>
</evidence>
<feature type="transmembrane region" description="Helical" evidence="8">
    <location>
        <begin position="81"/>
        <end position="98"/>
    </location>
</feature>
<feature type="transmembrane region" description="Helical" evidence="8">
    <location>
        <begin position="323"/>
        <end position="356"/>
    </location>
</feature>
<keyword evidence="3" id="KW-0328">Glycosyltransferase</keyword>
<sequence>MATSVLGLCATIWGLIELSSLTVTELGWGQWPSYALYLALGLAAIEGLARTCNVDRLSSGAILIALLSVLSGAVWQLSVTIAFIISSFIVGSAVLKGWKVNRSDIPQTVTLLIGACMYGTLVGLLAHFPINYPGLYAVLLLAPLGFGWRVVTDLFRSIGRTWQIHTEFRWIDLAISLIALVHFSVALMPEIGHDALAMHLFIPGHMAYRHEWGFDVDTYVWAVMPMMGDWIYSLVYMLGGETAARITNLSFAFILCLLLRDLVLWAGGREIGARLAVLLFLVTPLTLRETSTLLIDSIWAAFVIAGTLSLLESLSSTTNTKTYLPIAGTLLAGALATKSVTFTVIPALVLIMIVHYKVWLHKDMVRTITFSLLLFVVIGSIPYLTAWHITGNPVFPFFNEYFKAPQYPPVNFEAPSIFEKGTSWDTIYRITFDSKKYLESRPGAGGFQWLILFLPAAVFLAITRHRKGIELIAIGVLAVVATFHQTAYLRYILPSYVILIAVIGLSISILVSTEKSRLRLFVFIAIFVVVVLNMAFFRSGTFYSDVSPKALLSKSGREAYLRERLPIRNAVRLLNELNTDMRPVAVFAPTLMAGLHSDALFTSWYNTRFRNQMNKATDSESLLKGLLKEGVEYLVLDEHRVSPKRASLIRSVTEEVIRYGAVSVRKIPDDRLFNTELLKNNDFADDGAWNLPNGVTVGSDGIVVNNQRSATQVIPITPGTEYRLSVRQSCFRGSAKTRLQVNWLDSSSRFISTNIRVVDCTEKPTVHSMDVHPPDNAAKVVIYVTGQTRQPVVIHEVFFKK</sequence>
<dbReference type="EMBL" id="AP012273">
    <property type="protein sequence ID" value="BAO44269.1"/>
    <property type="molecule type" value="Genomic_DNA"/>
</dbReference>
<dbReference type="PANTHER" id="PTHR33908">
    <property type="entry name" value="MANNOSYLTRANSFERASE YKCB-RELATED"/>
    <property type="match status" value="1"/>
</dbReference>
<feature type="transmembrane region" description="Helical" evidence="8">
    <location>
        <begin position="219"/>
        <end position="239"/>
    </location>
</feature>
<evidence type="ECO:0000313" key="9">
    <source>
        <dbReference type="EMBL" id="BAO44269.1"/>
    </source>
</evidence>
<dbReference type="GO" id="GO:0016763">
    <property type="term" value="F:pentosyltransferase activity"/>
    <property type="evidence" value="ECO:0007669"/>
    <property type="project" value="TreeGrafter"/>
</dbReference>
<dbReference type="GO" id="GO:0005886">
    <property type="term" value="C:plasma membrane"/>
    <property type="evidence" value="ECO:0007669"/>
    <property type="project" value="UniProtKB-SubCell"/>
</dbReference>
<protein>
    <recommendedName>
        <fullName evidence="11">Glycosyltransferase RgtA/B/C/D-like domain-containing protein</fullName>
    </recommendedName>
</protein>
<keyword evidence="6 8" id="KW-1133">Transmembrane helix</keyword>
<gene>
    <name evidence="9" type="ORF">TBH_C1345</name>
</gene>
<accession>A0A7U6GIH8</accession>
<feature type="transmembrane region" description="Helical" evidence="8">
    <location>
        <begin position="110"/>
        <end position="128"/>
    </location>
</feature>
<dbReference type="InterPro" id="IPR050297">
    <property type="entry name" value="LipidA_mod_glycosyltrf_83"/>
</dbReference>
<evidence type="ECO:0000256" key="4">
    <source>
        <dbReference type="ARBA" id="ARBA00022679"/>
    </source>
</evidence>
<feature type="transmembrane region" description="Helical" evidence="8">
    <location>
        <begin position="518"/>
        <end position="537"/>
    </location>
</feature>
<feature type="transmembrane region" description="Helical" evidence="8">
    <location>
        <begin position="584"/>
        <end position="605"/>
    </location>
</feature>
<keyword evidence="4" id="KW-0808">Transferase</keyword>
<dbReference type="AlphaFoldDB" id="A0A7U6GIH8"/>
<feature type="transmembrane region" description="Helical" evidence="8">
    <location>
        <begin position="446"/>
        <end position="462"/>
    </location>
</feature>
<keyword evidence="7 8" id="KW-0472">Membrane</keyword>
<evidence type="ECO:0000313" key="10">
    <source>
        <dbReference type="Proteomes" id="UP000031631"/>
    </source>
</evidence>
<evidence type="ECO:0000256" key="3">
    <source>
        <dbReference type="ARBA" id="ARBA00022676"/>
    </source>
</evidence>
<feature type="transmembrane region" description="Helical" evidence="8">
    <location>
        <begin position="134"/>
        <end position="151"/>
    </location>
</feature>
<dbReference type="GO" id="GO:0009103">
    <property type="term" value="P:lipopolysaccharide biosynthetic process"/>
    <property type="evidence" value="ECO:0007669"/>
    <property type="project" value="UniProtKB-ARBA"/>
</dbReference>
<organism evidence="9 10">
    <name type="scientific">Thiolapillus brandeum</name>
    <dbReference type="NCBI Taxonomy" id="1076588"/>
    <lineage>
        <taxon>Bacteria</taxon>
        <taxon>Pseudomonadati</taxon>
        <taxon>Pseudomonadota</taxon>
        <taxon>Gammaproteobacteria</taxon>
        <taxon>Chromatiales</taxon>
        <taxon>Sedimenticolaceae</taxon>
        <taxon>Thiolapillus</taxon>
    </lineage>
</organism>
<dbReference type="Proteomes" id="UP000031631">
    <property type="component" value="Chromosome"/>
</dbReference>
<keyword evidence="10" id="KW-1185">Reference proteome</keyword>
<evidence type="ECO:0000256" key="1">
    <source>
        <dbReference type="ARBA" id="ARBA00004651"/>
    </source>
</evidence>
<keyword evidence="2" id="KW-1003">Cell membrane</keyword>